<evidence type="ECO:0000313" key="2">
    <source>
        <dbReference type="EMBL" id="MBO3274297.1"/>
    </source>
</evidence>
<dbReference type="InterPro" id="IPR005625">
    <property type="entry name" value="PepSY-ass_TM"/>
</dbReference>
<dbReference type="Proteomes" id="UP000669060">
    <property type="component" value="Unassembled WGS sequence"/>
</dbReference>
<dbReference type="PANTHER" id="PTHR34219">
    <property type="entry name" value="IRON-REGULATED INNER MEMBRANE PROTEIN-RELATED"/>
    <property type="match status" value="1"/>
</dbReference>
<dbReference type="Pfam" id="PF03929">
    <property type="entry name" value="PepSY_TM"/>
    <property type="match status" value="1"/>
</dbReference>
<keyword evidence="1" id="KW-1133">Transmembrane helix</keyword>
<dbReference type="PANTHER" id="PTHR34219:SF4">
    <property type="entry name" value="PEPSY DOMAIN-CONTAINING PROTEIN"/>
    <property type="match status" value="1"/>
</dbReference>
<feature type="transmembrane region" description="Helical" evidence="1">
    <location>
        <begin position="137"/>
        <end position="158"/>
    </location>
</feature>
<sequence>MKRSLVQSFDWLHTWAGLFAGWLLFAVFLTGSLALFKAEIGYWMQPELHGVARVSDRDALAVAERLLRTGAEGARSWSISLPDVRDPGLQIAWQARDGKGSSRWLDPLGGTLLDVRATQGGAFFSRFHYSLGLGKPGVWIVGGLAMAMLAALVTGVVIHRRIFRDFFTFRPRAATQRAWLDAHNASGVLLLPFHLMITYTGLVLFYAFYMPAAIQALYAGDARAYFTELVPPVVRPVSGEACTLQPLGPLLERAEAQFGVGRVASLLVQNPGDAGALVHVFRSRDDRLARVSDALVFDGCSGGIVAQRLQPRASYLTERVMGGLHFAHFGGDFLRWLYFLAGLGSCAMIVTGLLLFTLKRERSGRDAAVVRLAARLNPAAVGGTLLACAAYLLANRLLPAGLAGRAGWEVGSFFAAWGAALLYACVRPPARLWSELLAGAALLAMLVPLVNGLTCDSHLLRTLPQGDWRLALVDLTALASGLLLAALAIRLRRQASRRDVAANATPGGPE</sequence>
<keyword evidence="1" id="KW-0472">Membrane</keyword>
<keyword evidence="1" id="KW-0812">Transmembrane</keyword>
<evidence type="ECO:0000313" key="3">
    <source>
        <dbReference type="Proteomes" id="UP000669060"/>
    </source>
</evidence>
<organism evidence="2 3">
    <name type="scientific">Pseudomonas schmalbachii</name>
    <dbReference type="NCBI Taxonomy" id="2816993"/>
    <lineage>
        <taxon>Bacteria</taxon>
        <taxon>Pseudomonadati</taxon>
        <taxon>Pseudomonadota</taxon>
        <taxon>Gammaproteobacteria</taxon>
        <taxon>Pseudomonadales</taxon>
        <taxon>Pseudomonadaceae</taxon>
        <taxon>Pseudomonas</taxon>
    </lineage>
</organism>
<accession>A0ABS3TKY4</accession>
<feature type="transmembrane region" description="Helical" evidence="1">
    <location>
        <begin position="12"/>
        <end position="36"/>
    </location>
</feature>
<feature type="transmembrane region" description="Helical" evidence="1">
    <location>
        <begin position="376"/>
        <end position="394"/>
    </location>
</feature>
<dbReference type="RefSeq" id="WP_208312087.1">
    <property type="nucleotide sequence ID" value="NZ_JAELYA010000001.1"/>
</dbReference>
<gene>
    <name evidence="2" type="ORF">JFY56_03580</name>
</gene>
<evidence type="ECO:0000256" key="1">
    <source>
        <dbReference type="SAM" id="Phobius"/>
    </source>
</evidence>
<feature type="transmembrane region" description="Helical" evidence="1">
    <location>
        <begin position="406"/>
        <end position="425"/>
    </location>
</feature>
<feature type="transmembrane region" description="Helical" evidence="1">
    <location>
        <begin position="336"/>
        <end position="356"/>
    </location>
</feature>
<comment type="caution">
    <text evidence="2">The sequence shown here is derived from an EMBL/GenBank/DDBJ whole genome shotgun (WGS) entry which is preliminary data.</text>
</comment>
<feature type="transmembrane region" description="Helical" evidence="1">
    <location>
        <begin position="432"/>
        <end position="450"/>
    </location>
</feature>
<proteinExistence type="predicted"/>
<reference evidence="2 3" key="1">
    <citation type="submission" date="2020-12" db="EMBL/GenBank/DDBJ databases">
        <title>Pseudomonas schmalbachii sp. nov. isolated from millipede gut.</title>
        <authorList>
            <person name="Shelomi M."/>
        </authorList>
    </citation>
    <scope>NUCLEOTIDE SEQUENCE [LARGE SCALE GENOMIC DNA]</scope>
    <source>
        <strain evidence="2 3">Milli4</strain>
    </source>
</reference>
<feature type="transmembrane region" description="Helical" evidence="1">
    <location>
        <begin position="187"/>
        <end position="209"/>
    </location>
</feature>
<name>A0ABS3TKY4_9PSED</name>
<feature type="transmembrane region" description="Helical" evidence="1">
    <location>
        <begin position="470"/>
        <end position="489"/>
    </location>
</feature>
<keyword evidence="3" id="KW-1185">Reference proteome</keyword>
<dbReference type="EMBL" id="JAELYA010000001">
    <property type="protein sequence ID" value="MBO3274297.1"/>
    <property type="molecule type" value="Genomic_DNA"/>
</dbReference>
<protein>
    <submittedName>
        <fullName evidence="2">PepSY domain-containing protein</fullName>
    </submittedName>
</protein>